<dbReference type="InterPro" id="IPR001128">
    <property type="entry name" value="Cyt_P450"/>
</dbReference>
<keyword evidence="8 13" id="KW-0560">Oxidoreductase</keyword>
<dbReference type="EMBL" id="CM000853">
    <property type="protein sequence ID" value="KRG90093.1"/>
    <property type="molecule type" value="Genomic_DNA"/>
</dbReference>
<dbReference type="PaxDb" id="3847-GLYMA20G16446.1"/>
<dbReference type="GO" id="GO:0004497">
    <property type="term" value="F:monooxygenase activity"/>
    <property type="evidence" value="ECO:0007669"/>
    <property type="project" value="UniProtKB-KW"/>
</dbReference>
<gene>
    <name evidence="14" type="ORF">GLYMA_20G067000</name>
</gene>
<evidence type="ECO:0000256" key="12">
    <source>
        <dbReference type="PIRSR" id="PIRSR602403-1"/>
    </source>
</evidence>
<dbReference type="Gene3D" id="1.10.630.10">
    <property type="entry name" value="Cytochrome P450"/>
    <property type="match status" value="1"/>
</dbReference>
<evidence type="ECO:0000313" key="14">
    <source>
        <dbReference type="EMBL" id="KRG90093.1"/>
    </source>
</evidence>
<reference evidence="15" key="2">
    <citation type="submission" date="2018-02" db="UniProtKB">
        <authorList>
            <consortium name="EnsemblPlants"/>
        </authorList>
    </citation>
    <scope>IDENTIFICATION</scope>
    <source>
        <strain evidence="15">Williams 82</strain>
    </source>
</reference>
<dbReference type="Gramene" id="KRG90093">
    <property type="protein sequence ID" value="KRG90093"/>
    <property type="gene ID" value="GLYMA_20G067000"/>
</dbReference>
<evidence type="ECO:0000313" key="16">
    <source>
        <dbReference type="Proteomes" id="UP000008827"/>
    </source>
</evidence>
<evidence type="ECO:0000256" key="3">
    <source>
        <dbReference type="ARBA" id="ARBA00010617"/>
    </source>
</evidence>
<keyword evidence="11" id="KW-0472">Membrane</keyword>
<dbReference type="GO" id="GO:0016020">
    <property type="term" value="C:membrane"/>
    <property type="evidence" value="ECO:0007669"/>
    <property type="project" value="UniProtKB-SubCell"/>
</dbReference>
<accession>K7N1Y4</accession>
<evidence type="ECO:0000256" key="13">
    <source>
        <dbReference type="RuleBase" id="RU000461"/>
    </source>
</evidence>
<evidence type="ECO:0000256" key="5">
    <source>
        <dbReference type="ARBA" id="ARBA00022692"/>
    </source>
</evidence>
<dbReference type="InterPro" id="IPR052306">
    <property type="entry name" value="CYP450_71D"/>
</dbReference>
<dbReference type="eggNOG" id="KOG0156">
    <property type="taxonomic scope" value="Eukaryota"/>
</dbReference>
<keyword evidence="7" id="KW-1133">Transmembrane helix</keyword>
<evidence type="ECO:0000256" key="7">
    <source>
        <dbReference type="ARBA" id="ARBA00022989"/>
    </source>
</evidence>
<evidence type="ECO:0000256" key="2">
    <source>
        <dbReference type="ARBA" id="ARBA00004167"/>
    </source>
</evidence>
<dbReference type="AlphaFoldDB" id="K7N1Y4"/>
<evidence type="ECO:0000256" key="1">
    <source>
        <dbReference type="ARBA" id="ARBA00001971"/>
    </source>
</evidence>
<keyword evidence="10 13" id="KW-0503">Monooxygenase</keyword>
<name>K7N1Y4_SOYBN</name>
<sequence length="87" mass="10053">MAEMIKNPRIMEKAQAEFIPFGAGRRMCPGLTFGLSNVECVLAMLMYHFDWKLPNGMKHEDLDMTEIFGITVTRKDNLYLIPKTFHT</sequence>
<evidence type="ECO:0000256" key="11">
    <source>
        <dbReference type="ARBA" id="ARBA00023136"/>
    </source>
</evidence>
<dbReference type="PANTHER" id="PTHR47953">
    <property type="entry name" value="OS08G0105600 PROTEIN"/>
    <property type="match status" value="1"/>
</dbReference>
<evidence type="ECO:0008006" key="17">
    <source>
        <dbReference type="Google" id="ProtNLM"/>
    </source>
</evidence>
<dbReference type="PRINTS" id="PR00465">
    <property type="entry name" value="EP450IV"/>
</dbReference>
<evidence type="ECO:0000256" key="6">
    <source>
        <dbReference type="ARBA" id="ARBA00022723"/>
    </source>
</evidence>
<proteinExistence type="inferred from homology"/>
<dbReference type="HOGENOM" id="CLU_001570_29_6_1"/>
<organism evidence="14">
    <name type="scientific">Glycine max</name>
    <name type="common">Soybean</name>
    <name type="synonym">Glycine hispida</name>
    <dbReference type="NCBI Taxonomy" id="3847"/>
    <lineage>
        <taxon>Eukaryota</taxon>
        <taxon>Viridiplantae</taxon>
        <taxon>Streptophyta</taxon>
        <taxon>Embryophyta</taxon>
        <taxon>Tracheophyta</taxon>
        <taxon>Spermatophyta</taxon>
        <taxon>Magnoliopsida</taxon>
        <taxon>eudicotyledons</taxon>
        <taxon>Gunneridae</taxon>
        <taxon>Pentapetalae</taxon>
        <taxon>rosids</taxon>
        <taxon>fabids</taxon>
        <taxon>Fabales</taxon>
        <taxon>Fabaceae</taxon>
        <taxon>Papilionoideae</taxon>
        <taxon>50 kb inversion clade</taxon>
        <taxon>NPAAA clade</taxon>
        <taxon>indigoferoid/millettioid clade</taxon>
        <taxon>Phaseoleae</taxon>
        <taxon>Glycine</taxon>
        <taxon>Glycine subgen. Soja</taxon>
    </lineage>
</organism>
<dbReference type="GO" id="GO:0005506">
    <property type="term" value="F:iron ion binding"/>
    <property type="evidence" value="ECO:0007669"/>
    <property type="project" value="InterPro"/>
</dbReference>
<keyword evidence="16" id="KW-1185">Reference proteome</keyword>
<dbReference type="GO" id="GO:0020037">
    <property type="term" value="F:heme binding"/>
    <property type="evidence" value="ECO:0007669"/>
    <property type="project" value="InterPro"/>
</dbReference>
<comment type="subcellular location">
    <subcellularLocation>
        <location evidence="2">Membrane</location>
        <topology evidence="2">Single-pass membrane protein</topology>
    </subcellularLocation>
</comment>
<dbReference type="PROSITE" id="PS00086">
    <property type="entry name" value="CYTOCHROME_P450"/>
    <property type="match status" value="1"/>
</dbReference>
<dbReference type="Pfam" id="PF00067">
    <property type="entry name" value="p450"/>
    <property type="match status" value="1"/>
</dbReference>
<dbReference type="GO" id="GO:0016705">
    <property type="term" value="F:oxidoreductase activity, acting on paired donors, with incorporation or reduction of molecular oxygen"/>
    <property type="evidence" value="ECO:0007669"/>
    <property type="project" value="InterPro"/>
</dbReference>
<keyword evidence="5" id="KW-0812">Transmembrane</keyword>
<comment type="cofactor">
    <cofactor evidence="1 12">
        <name>heme</name>
        <dbReference type="ChEBI" id="CHEBI:30413"/>
    </cofactor>
</comment>
<keyword evidence="4 12" id="KW-0349">Heme</keyword>
<evidence type="ECO:0000256" key="4">
    <source>
        <dbReference type="ARBA" id="ARBA00022617"/>
    </source>
</evidence>
<evidence type="ECO:0000313" key="15">
    <source>
        <dbReference type="EnsemblPlants" id="KRG90093"/>
    </source>
</evidence>
<dbReference type="InParanoid" id="K7N1Y4"/>
<evidence type="ECO:0000256" key="8">
    <source>
        <dbReference type="ARBA" id="ARBA00023002"/>
    </source>
</evidence>
<dbReference type="Proteomes" id="UP000008827">
    <property type="component" value="Chromosome 20"/>
</dbReference>
<reference evidence="14 15" key="1">
    <citation type="journal article" date="2010" name="Nature">
        <title>Genome sequence of the palaeopolyploid soybean.</title>
        <authorList>
            <person name="Schmutz J."/>
            <person name="Cannon S.B."/>
            <person name="Schlueter J."/>
            <person name="Ma J."/>
            <person name="Mitros T."/>
            <person name="Nelson W."/>
            <person name="Hyten D.L."/>
            <person name="Song Q."/>
            <person name="Thelen J.J."/>
            <person name="Cheng J."/>
            <person name="Xu D."/>
            <person name="Hellsten U."/>
            <person name="May G.D."/>
            <person name="Yu Y."/>
            <person name="Sakurai T."/>
            <person name="Umezawa T."/>
            <person name="Bhattacharyya M.K."/>
            <person name="Sandhu D."/>
            <person name="Valliyodan B."/>
            <person name="Lindquist E."/>
            <person name="Peto M."/>
            <person name="Grant D."/>
            <person name="Shu S."/>
            <person name="Goodstein D."/>
            <person name="Barry K."/>
            <person name="Futrell-Griggs M."/>
            <person name="Abernathy B."/>
            <person name="Du J."/>
            <person name="Tian Z."/>
            <person name="Zhu L."/>
            <person name="Gill N."/>
            <person name="Joshi T."/>
            <person name="Libault M."/>
            <person name="Sethuraman A."/>
            <person name="Zhang X.-C."/>
            <person name="Shinozaki K."/>
            <person name="Nguyen H.T."/>
            <person name="Wing R.A."/>
            <person name="Cregan P."/>
            <person name="Specht J."/>
            <person name="Grimwood J."/>
            <person name="Rokhsar D."/>
            <person name="Stacey G."/>
            <person name="Shoemaker R.C."/>
            <person name="Jackson S.A."/>
        </authorList>
    </citation>
    <scope>NUCLEOTIDE SEQUENCE</scope>
    <source>
        <strain evidence="15">cv. Williams 82</strain>
        <tissue evidence="14">Callus</tissue>
    </source>
</reference>
<dbReference type="PANTHER" id="PTHR47953:SF19">
    <property type="entry name" value="OS06G0641600 PROTEIN"/>
    <property type="match status" value="1"/>
</dbReference>
<comment type="similarity">
    <text evidence="3 13">Belongs to the cytochrome P450 family.</text>
</comment>
<reference evidence="14" key="3">
    <citation type="submission" date="2018-07" db="EMBL/GenBank/DDBJ databases">
        <title>WGS assembly of Glycine max.</title>
        <authorList>
            <person name="Schmutz J."/>
            <person name="Cannon S."/>
            <person name="Schlueter J."/>
            <person name="Ma J."/>
            <person name="Mitros T."/>
            <person name="Nelson W."/>
            <person name="Hyten D."/>
            <person name="Song Q."/>
            <person name="Thelen J."/>
            <person name="Cheng J."/>
            <person name="Xu D."/>
            <person name="Hellsten U."/>
            <person name="May G."/>
            <person name="Yu Y."/>
            <person name="Sakurai T."/>
            <person name="Umezawa T."/>
            <person name="Bhattacharyya M."/>
            <person name="Sandhu D."/>
            <person name="Valliyodan B."/>
            <person name="Lindquist E."/>
            <person name="Peto M."/>
            <person name="Grant D."/>
            <person name="Shu S."/>
            <person name="Goodstein D."/>
            <person name="Barry K."/>
            <person name="Futrell-Griggs M."/>
            <person name="Abernathy B."/>
            <person name="Du J."/>
            <person name="Tian Z."/>
            <person name="Zhu L."/>
            <person name="Gill N."/>
            <person name="Joshi T."/>
            <person name="Libault M."/>
            <person name="Sethuraman A."/>
            <person name="Zhang X."/>
            <person name="Shinozaki K."/>
            <person name="Nguyen H."/>
            <person name="Wing R."/>
            <person name="Cregan P."/>
            <person name="Specht J."/>
            <person name="Grimwood J."/>
            <person name="Rokhsar D."/>
            <person name="Stacey G."/>
            <person name="Shoemaker R."/>
            <person name="Jackson S."/>
        </authorList>
    </citation>
    <scope>NUCLEOTIDE SEQUENCE</scope>
    <source>
        <tissue evidence="14">Callus</tissue>
    </source>
</reference>
<evidence type="ECO:0000256" key="9">
    <source>
        <dbReference type="ARBA" id="ARBA00023004"/>
    </source>
</evidence>
<feature type="binding site" description="axial binding residue" evidence="12">
    <location>
        <position position="28"/>
    </location>
    <ligand>
        <name>heme</name>
        <dbReference type="ChEBI" id="CHEBI:30413"/>
    </ligand>
    <ligandPart>
        <name>Fe</name>
        <dbReference type="ChEBI" id="CHEBI:18248"/>
    </ligandPart>
</feature>
<dbReference type="EnsemblPlants" id="KRG90093">
    <property type="protein sequence ID" value="KRG90093"/>
    <property type="gene ID" value="GLYMA_20G067000"/>
</dbReference>
<protein>
    <recommendedName>
        <fullName evidence="17">Cytochrome P450</fullName>
    </recommendedName>
</protein>
<dbReference type="SUPFAM" id="SSF48264">
    <property type="entry name" value="Cytochrome P450"/>
    <property type="match status" value="1"/>
</dbReference>
<dbReference type="InterPro" id="IPR017972">
    <property type="entry name" value="Cyt_P450_CS"/>
</dbReference>
<keyword evidence="6 12" id="KW-0479">Metal-binding</keyword>
<dbReference type="FunFam" id="1.10.630.10:FF:000338">
    <property type="entry name" value="Uncharacterized protein"/>
    <property type="match status" value="1"/>
</dbReference>
<dbReference type="InterPro" id="IPR002403">
    <property type="entry name" value="Cyt_P450_E_grp-IV"/>
</dbReference>
<dbReference type="OMA" id="NVECVLA"/>
<keyword evidence="9 12" id="KW-0408">Iron</keyword>
<evidence type="ECO:0000256" key="10">
    <source>
        <dbReference type="ARBA" id="ARBA00023033"/>
    </source>
</evidence>
<dbReference type="InterPro" id="IPR036396">
    <property type="entry name" value="Cyt_P450_sf"/>
</dbReference>